<dbReference type="GO" id="GO:0006508">
    <property type="term" value="P:proteolysis"/>
    <property type="evidence" value="ECO:0007669"/>
    <property type="project" value="InterPro"/>
</dbReference>
<feature type="transmembrane region" description="Helical" evidence="1">
    <location>
        <begin position="58"/>
        <end position="74"/>
    </location>
</feature>
<reference evidence="2" key="1">
    <citation type="submission" date="2020-10" db="EMBL/GenBank/DDBJ databases">
        <authorList>
            <person name="Gilroy R."/>
        </authorList>
    </citation>
    <scope>NUCLEOTIDE SEQUENCE</scope>
    <source>
        <strain evidence="2">ChiW17-6978</strain>
    </source>
</reference>
<feature type="non-terminal residue" evidence="2">
    <location>
        <position position="196"/>
    </location>
</feature>
<dbReference type="Pfam" id="PF03419">
    <property type="entry name" value="Peptidase_U4"/>
    <property type="match status" value="1"/>
</dbReference>
<keyword evidence="1" id="KW-1133">Transmembrane helix</keyword>
<dbReference type="GO" id="GO:0004190">
    <property type="term" value="F:aspartic-type endopeptidase activity"/>
    <property type="evidence" value="ECO:0007669"/>
    <property type="project" value="InterPro"/>
</dbReference>
<name>A0A9D1GQU5_9MOLU</name>
<feature type="transmembrane region" description="Helical" evidence="1">
    <location>
        <begin position="33"/>
        <end position="52"/>
    </location>
</feature>
<proteinExistence type="predicted"/>
<protein>
    <submittedName>
        <fullName evidence="2">Sigma-E processing peptidase SpoIIGA</fullName>
    </submittedName>
</protein>
<accession>A0A9D1GQU5</accession>
<evidence type="ECO:0000313" key="2">
    <source>
        <dbReference type="EMBL" id="HIT49763.1"/>
    </source>
</evidence>
<dbReference type="InterPro" id="IPR005081">
    <property type="entry name" value="SpoIIGA"/>
</dbReference>
<dbReference type="AlphaFoldDB" id="A0A9D1GQU5"/>
<dbReference type="GO" id="GO:0030436">
    <property type="term" value="P:asexual sporulation"/>
    <property type="evidence" value="ECO:0007669"/>
    <property type="project" value="InterPro"/>
</dbReference>
<evidence type="ECO:0000256" key="1">
    <source>
        <dbReference type="SAM" id="Phobius"/>
    </source>
</evidence>
<feature type="transmembrane region" description="Helical" evidence="1">
    <location>
        <begin position="108"/>
        <end position="128"/>
    </location>
</feature>
<feature type="transmembrane region" description="Helical" evidence="1">
    <location>
        <begin position="81"/>
        <end position="102"/>
    </location>
</feature>
<dbReference type="Proteomes" id="UP000886758">
    <property type="component" value="Unassembled WGS sequence"/>
</dbReference>
<comment type="caution">
    <text evidence="2">The sequence shown here is derived from an EMBL/GenBank/DDBJ whole genome shotgun (WGS) entry which is preliminary data.</text>
</comment>
<organism evidence="2 3">
    <name type="scientific">Candidatus Pelethenecus faecipullorum</name>
    <dbReference type="NCBI Taxonomy" id="2840900"/>
    <lineage>
        <taxon>Bacteria</taxon>
        <taxon>Bacillati</taxon>
        <taxon>Mycoplasmatota</taxon>
        <taxon>Mollicutes</taxon>
        <taxon>Candidatus Pelethenecus</taxon>
    </lineage>
</organism>
<sequence length="196" mass="22517">MKYIELIVLLNLAIHLSLVHTAYFLLHMKGNRIATGISCVLDTIYILLYLFYPYELEDYRYLFIVVIAAVPFVIKGITKCLMLCLVYLMLNFTLGGSAGILFHIMNHFSSVIISLVVLLVLVSIYGLYKKFHFHPEALEYDILIEDENRKIYLSGFCDTGNFLSTDDNIPIVFLKNNLKIGHYCKTIEMQSLSTVR</sequence>
<evidence type="ECO:0000313" key="3">
    <source>
        <dbReference type="Proteomes" id="UP000886758"/>
    </source>
</evidence>
<gene>
    <name evidence="2" type="ORF">IAD46_01920</name>
</gene>
<feature type="transmembrane region" description="Helical" evidence="1">
    <location>
        <begin position="6"/>
        <end position="26"/>
    </location>
</feature>
<reference evidence="2" key="2">
    <citation type="journal article" date="2021" name="PeerJ">
        <title>Extensive microbial diversity within the chicken gut microbiome revealed by metagenomics and culture.</title>
        <authorList>
            <person name="Gilroy R."/>
            <person name="Ravi A."/>
            <person name="Getino M."/>
            <person name="Pursley I."/>
            <person name="Horton D.L."/>
            <person name="Alikhan N.F."/>
            <person name="Baker D."/>
            <person name="Gharbi K."/>
            <person name="Hall N."/>
            <person name="Watson M."/>
            <person name="Adriaenssens E.M."/>
            <person name="Foster-Nyarko E."/>
            <person name="Jarju S."/>
            <person name="Secka A."/>
            <person name="Antonio M."/>
            <person name="Oren A."/>
            <person name="Chaudhuri R.R."/>
            <person name="La Ragione R."/>
            <person name="Hildebrand F."/>
            <person name="Pallen M.J."/>
        </authorList>
    </citation>
    <scope>NUCLEOTIDE SEQUENCE</scope>
    <source>
        <strain evidence="2">ChiW17-6978</strain>
    </source>
</reference>
<dbReference type="EMBL" id="DVLF01000063">
    <property type="protein sequence ID" value="HIT49763.1"/>
    <property type="molecule type" value="Genomic_DNA"/>
</dbReference>
<keyword evidence="1" id="KW-0472">Membrane</keyword>
<keyword evidence="1" id="KW-0812">Transmembrane</keyword>